<accession>A0A6V8KPP0</accession>
<gene>
    <name evidence="1" type="ORF">Phou_079860</name>
</gene>
<name>A0A6V8KPP0_9ACTN</name>
<keyword evidence="2" id="KW-1185">Reference proteome</keyword>
<protein>
    <submittedName>
        <fullName evidence="1">Uncharacterized protein</fullName>
    </submittedName>
</protein>
<proteinExistence type="predicted"/>
<evidence type="ECO:0000313" key="2">
    <source>
        <dbReference type="Proteomes" id="UP000482800"/>
    </source>
</evidence>
<comment type="caution">
    <text evidence="1">The sequence shown here is derived from an EMBL/GenBank/DDBJ whole genome shotgun (WGS) entry which is preliminary data.</text>
</comment>
<dbReference type="AlphaFoldDB" id="A0A6V8KPP0"/>
<dbReference type="EMBL" id="BLPF01000003">
    <property type="protein sequence ID" value="GFJ83806.1"/>
    <property type="molecule type" value="Genomic_DNA"/>
</dbReference>
<reference evidence="1 2" key="2">
    <citation type="submission" date="2020-03" db="EMBL/GenBank/DDBJ databases">
        <authorList>
            <person name="Ichikawa N."/>
            <person name="Kimura A."/>
            <person name="Kitahashi Y."/>
            <person name="Uohara A."/>
        </authorList>
    </citation>
    <scope>NUCLEOTIDE SEQUENCE [LARGE SCALE GENOMIC DNA]</scope>
    <source>
        <strain evidence="1 2">NBRC 108639</strain>
    </source>
</reference>
<reference evidence="1 2" key="1">
    <citation type="submission" date="2020-03" db="EMBL/GenBank/DDBJ databases">
        <title>Whole genome shotgun sequence of Phytohabitans houttuyneae NBRC 108639.</title>
        <authorList>
            <person name="Komaki H."/>
            <person name="Tamura T."/>
        </authorList>
    </citation>
    <scope>NUCLEOTIDE SEQUENCE [LARGE SCALE GENOMIC DNA]</scope>
    <source>
        <strain evidence="1 2">NBRC 108639</strain>
    </source>
</reference>
<dbReference type="Proteomes" id="UP000482800">
    <property type="component" value="Unassembled WGS sequence"/>
</dbReference>
<organism evidence="1 2">
    <name type="scientific">Phytohabitans houttuyneae</name>
    <dbReference type="NCBI Taxonomy" id="1076126"/>
    <lineage>
        <taxon>Bacteria</taxon>
        <taxon>Bacillati</taxon>
        <taxon>Actinomycetota</taxon>
        <taxon>Actinomycetes</taxon>
        <taxon>Micromonosporales</taxon>
        <taxon>Micromonosporaceae</taxon>
    </lineage>
</organism>
<evidence type="ECO:0000313" key="1">
    <source>
        <dbReference type="EMBL" id="GFJ83806.1"/>
    </source>
</evidence>
<sequence>MCAGGMVGRVRVRVAWSGVDGMVETRVVVERGDELGERYRRPSPRSLAHNADRWSLAARLDVRSSARQLAYRREHGTEALEQRFDEVGIDPTDASRGSVV</sequence>